<dbReference type="Proteomes" id="UP001302274">
    <property type="component" value="Unassembled WGS sequence"/>
</dbReference>
<dbReference type="EMBL" id="JAYGJQ010000002">
    <property type="protein sequence ID" value="MEA9356785.1"/>
    <property type="molecule type" value="Genomic_DNA"/>
</dbReference>
<evidence type="ECO:0000256" key="1">
    <source>
        <dbReference type="SAM" id="SignalP"/>
    </source>
</evidence>
<organism evidence="2 3">
    <name type="scientific">Bacteriovorax antarcticus</name>
    <dbReference type="NCBI Taxonomy" id="3088717"/>
    <lineage>
        <taxon>Bacteria</taxon>
        <taxon>Pseudomonadati</taxon>
        <taxon>Bdellovibrionota</taxon>
        <taxon>Bacteriovoracia</taxon>
        <taxon>Bacteriovoracales</taxon>
        <taxon>Bacteriovoracaceae</taxon>
        <taxon>Bacteriovorax</taxon>
    </lineage>
</organism>
<gene>
    <name evidence="2" type="ORF">SHI21_11240</name>
</gene>
<keyword evidence="1" id="KW-0732">Signal</keyword>
<sequence>MFKKMMMLFLMGFSISVLADENLMGGDRVGNGGDVVVCGKKIELLDIYEARTSGYEIKRPVGKTYQEMIKSLLQTNLLPIQPKRTAKYLKFLESFESEAQFLPGIKLSDVDDAGMVAIPTGCELKQIAIQLSDDERPAGKKRYTVSLDLWNKLDEFNKMSLILHEIIYREAIEHKSSNSMVVRATVGEILKTKLDLNVFLSLVADLSDAIEYKNYRWKVCELCKPVITIFTNEYNEQVVKIEDTSLELEIDGRMTSTPYVELRIFDGKILMSNIARFLRAGKPSIFLWESGKLIITASQDLDYFSSSFVNPKNASVRFEYLNEKSYILDFKQVNELSWQNGFRGQFNLEYNEITLNDPEYSYIKVSDSGVIIGYAQKNNLIKHNFKGSVFNCRAYEENINWYVFSYCKAGTQLEVTFPKEKVRVSLLQDVNKFFYSKYTDYGIVSINDLTTVYTDKPIYLGKDFSNKDVFLGIGEFKIINSRSYYDFYDDKFHYSLEDGYVSLTPIN</sequence>
<dbReference type="RefSeq" id="WP_323576681.1">
    <property type="nucleotide sequence ID" value="NZ_JAYGJQ010000002.1"/>
</dbReference>
<name>A0ABU5VUP6_9BACT</name>
<evidence type="ECO:0000313" key="2">
    <source>
        <dbReference type="EMBL" id="MEA9356785.1"/>
    </source>
</evidence>
<keyword evidence="3" id="KW-1185">Reference proteome</keyword>
<feature type="chain" id="PRO_5045293181" evidence="1">
    <location>
        <begin position="20"/>
        <end position="507"/>
    </location>
</feature>
<protein>
    <submittedName>
        <fullName evidence="2">Uncharacterized protein</fullName>
    </submittedName>
</protein>
<comment type="caution">
    <text evidence="2">The sequence shown here is derived from an EMBL/GenBank/DDBJ whole genome shotgun (WGS) entry which is preliminary data.</text>
</comment>
<reference evidence="2 3" key="1">
    <citation type="submission" date="2023-11" db="EMBL/GenBank/DDBJ databases">
        <title>A Novel Polar Bacteriovorax (B. antarcticus) Isolated from the Biocrust in Antarctica.</title>
        <authorList>
            <person name="Mun W."/>
            <person name="Choi S.Y."/>
            <person name="Mitchell R.J."/>
        </authorList>
    </citation>
    <scope>NUCLEOTIDE SEQUENCE [LARGE SCALE GENOMIC DNA]</scope>
    <source>
        <strain evidence="2 3">PP10</strain>
    </source>
</reference>
<feature type="signal peptide" evidence="1">
    <location>
        <begin position="1"/>
        <end position="19"/>
    </location>
</feature>
<evidence type="ECO:0000313" key="3">
    <source>
        <dbReference type="Proteomes" id="UP001302274"/>
    </source>
</evidence>
<proteinExistence type="predicted"/>
<accession>A0ABU5VUP6</accession>